<keyword evidence="10" id="KW-0326">Glycosidase</keyword>
<proteinExistence type="inferred from homology"/>
<feature type="domain" description="HhH-GPD" evidence="12">
    <location>
        <begin position="158"/>
        <end position="353"/>
    </location>
</feature>
<evidence type="ECO:0000313" key="14">
    <source>
        <dbReference type="Proteomes" id="UP000307440"/>
    </source>
</evidence>
<dbReference type="InterPro" id="IPR052054">
    <property type="entry name" value="Oxidative_DNA_repair_enzyme"/>
</dbReference>
<evidence type="ECO:0000256" key="9">
    <source>
        <dbReference type="ARBA" id="ARBA00023268"/>
    </source>
</evidence>
<evidence type="ECO:0000256" key="4">
    <source>
        <dbReference type="ARBA" id="ARBA00022763"/>
    </source>
</evidence>
<dbReference type="GO" id="GO:0006285">
    <property type="term" value="P:base-excision repair, AP site formation"/>
    <property type="evidence" value="ECO:0007669"/>
    <property type="project" value="UniProtKB-ARBA"/>
</dbReference>
<dbReference type="GO" id="GO:0005634">
    <property type="term" value="C:nucleus"/>
    <property type="evidence" value="ECO:0007669"/>
    <property type="project" value="UniProtKB-SubCell"/>
</dbReference>
<dbReference type="Gene3D" id="3.30.310.40">
    <property type="match status" value="1"/>
</dbReference>
<evidence type="ECO:0000256" key="10">
    <source>
        <dbReference type="ARBA" id="ARBA00023295"/>
    </source>
</evidence>
<dbReference type="OrthoDB" id="238681at2759"/>
<name>A0A5C3LBI4_COPMA</name>
<evidence type="ECO:0000313" key="13">
    <source>
        <dbReference type="EMBL" id="TFK30150.1"/>
    </source>
</evidence>
<dbReference type="FunFam" id="1.10.1670.10:FF:000005">
    <property type="entry name" value="N-glycosylase/DNA lyase OGG1"/>
    <property type="match status" value="1"/>
</dbReference>
<dbReference type="GO" id="GO:0034039">
    <property type="term" value="F:8-oxo-7,8-dihydroguanine DNA N-glycosylase activity"/>
    <property type="evidence" value="ECO:0007669"/>
    <property type="project" value="TreeGrafter"/>
</dbReference>
<dbReference type="Proteomes" id="UP000307440">
    <property type="component" value="Unassembled WGS sequence"/>
</dbReference>
<evidence type="ECO:0000256" key="3">
    <source>
        <dbReference type="ARBA" id="ARBA00012720"/>
    </source>
</evidence>
<evidence type="ECO:0000256" key="2">
    <source>
        <dbReference type="ARBA" id="ARBA00010679"/>
    </source>
</evidence>
<dbReference type="CDD" id="cd00056">
    <property type="entry name" value="ENDO3c"/>
    <property type="match status" value="1"/>
</dbReference>
<evidence type="ECO:0000256" key="8">
    <source>
        <dbReference type="ARBA" id="ARBA00023242"/>
    </source>
</evidence>
<comment type="catalytic activity">
    <reaction evidence="11">
        <text>2'-deoxyribonucleotide-(2'-deoxyribose 5'-phosphate)-2'-deoxyribonucleotide-DNA = a 3'-end 2'-deoxyribonucleotide-(2,3-dehydro-2,3-deoxyribose 5'-phosphate)-DNA + a 5'-end 5'-phospho-2'-deoxyribonucleoside-DNA + H(+)</text>
        <dbReference type="Rhea" id="RHEA:66592"/>
        <dbReference type="Rhea" id="RHEA-COMP:13180"/>
        <dbReference type="Rhea" id="RHEA-COMP:16897"/>
        <dbReference type="Rhea" id="RHEA-COMP:17067"/>
        <dbReference type="ChEBI" id="CHEBI:15378"/>
        <dbReference type="ChEBI" id="CHEBI:136412"/>
        <dbReference type="ChEBI" id="CHEBI:157695"/>
        <dbReference type="ChEBI" id="CHEBI:167181"/>
        <dbReference type="EC" id="4.2.99.18"/>
    </reaction>
</comment>
<evidence type="ECO:0000256" key="5">
    <source>
        <dbReference type="ARBA" id="ARBA00022801"/>
    </source>
</evidence>
<dbReference type="GO" id="GO:0003684">
    <property type="term" value="F:damaged DNA binding"/>
    <property type="evidence" value="ECO:0007669"/>
    <property type="project" value="InterPro"/>
</dbReference>
<comment type="similarity">
    <text evidence="2">Belongs to the type-1 OGG1 family.</text>
</comment>
<dbReference type="AlphaFoldDB" id="A0A5C3LBI4"/>
<dbReference type="PANTHER" id="PTHR10242:SF2">
    <property type="entry name" value="N-GLYCOSYLASE_DNA LYASE"/>
    <property type="match status" value="1"/>
</dbReference>
<accession>A0A5C3LBI4</accession>
<keyword evidence="8" id="KW-0539">Nucleus</keyword>
<evidence type="ECO:0000256" key="1">
    <source>
        <dbReference type="ARBA" id="ARBA00004123"/>
    </source>
</evidence>
<protein>
    <recommendedName>
        <fullName evidence="3">DNA-(apurinic or apyrimidinic site) lyase</fullName>
        <ecNumber evidence="3">4.2.99.18</ecNumber>
    </recommendedName>
</protein>
<keyword evidence="14" id="KW-1185">Reference proteome</keyword>
<comment type="subcellular location">
    <subcellularLocation>
        <location evidence="1">Nucleus</location>
    </subcellularLocation>
</comment>
<dbReference type="GO" id="GO:0140078">
    <property type="term" value="F:class I DNA-(apurinic or apyrimidinic site) endonuclease activity"/>
    <property type="evidence" value="ECO:0007669"/>
    <property type="project" value="UniProtKB-EC"/>
</dbReference>
<dbReference type="Gene3D" id="1.10.1670.10">
    <property type="entry name" value="Helix-hairpin-Helix base-excision DNA repair enzymes (C-terminal)"/>
    <property type="match status" value="1"/>
</dbReference>
<dbReference type="PANTHER" id="PTHR10242">
    <property type="entry name" value="8-OXOGUANINE DNA GLYCOSYLASE"/>
    <property type="match status" value="1"/>
</dbReference>
<keyword evidence="7" id="KW-0456">Lyase</keyword>
<dbReference type="InterPro" id="IPR012904">
    <property type="entry name" value="OGG_N"/>
</dbReference>
<organism evidence="13 14">
    <name type="scientific">Coprinopsis marcescibilis</name>
    <name type="common">Agaric fungus</name>
    <name type="synonym">Psathyrella marcescibilis</name>
    <dbReference type="NCBI Taxonomy" id="230819"/>
    <lineage>
        <taxon>Eukaryota</taxon>
        <taxon>Fungi</taxon>
        <taxon>Dikarya</taxon>
        <taxon>Basidiomycota</taxon>
        <taxon>Agaricomycotina</taxon>
        <taxon>Agaricomycetes</taxon>
        <taxon>Agaricomycetidae</taxon>
        <taxon>Agaricales</taxon>
        <taxon>Agaricineae</taxon>
        <taxon>Psathyrellaceae</taxon>
        <taxon>Coprinopsis</taxon>
    </lineage>
</organism>
<dbReference type="InterPro" id="IPR003265">
    <property type="entry name" value="HhH-GPD_domain"/>
</dbReference>
<dbReference type="InterPro" id="IPR023170">
    <property type="entry name" value="HhH_base_excis_C"/>
</dbReference>
<dbReference type="GO" id="GO:0006289">
    <property type="term" value="P:nucleotide-excision repair"/>
    <property type="evidence" value="ECO:0007669"/>
    <property type="project" value="InterPro"/>
</dbReference>
<dbReference type="Gene3D" id="1.10.340.30">
    <property type="entry name" value="Hypothetical protein, domain 2"/>
    <property type="match status" value="1"/>
</dbReference>
<keyword evidence="6" id="KW-0234">DNA repair</keyword>
<reference evidence="13 14" key="1">
    <citation type="journal article" date="2019" name="Nat. Ecol. Evol.">
        <title>Megaphylogeny resolves global patterns of mushroom evolution.</title>
        <authorList>
            <person name="Varga T."/>
            <person name="Krizsan K."/>
            <person name="Foldi C."/>
            <person name="Dima B."/>
            <person name="Sanchez-Garcia M."/>
            <person name="Sanchez-Ramirez S."/>
            <person name="Szollosi G.J."/>
            <person name="Szarkandi J.G."/>
            <person name="Papp V."/>
            <person name="Albert L."/>
            <person name="Andreopoulos W."/>
            <person name="Angelini C."/>
            <person name="Antonin V."/>
            <person name="Barry K.W."/>
            <person name="Bougher N.L."/>
            <person name="Buchanan P."/>
            <person name="Buyck B."/>
            <person name="Bense V."/>
            <person name="Catcheside P."/>
            <person name="Chovatia M."/>
            <person name="Cooper J."/>
            <person name="Damon W."/>
            <person name="Desjardin D."/>
            <person name="Finy P."/>
            <person name="Geml J."/>
            <person name="Haridas S."/>
            <person name="Hughes K."/>
            <person name="Justo A."/>
            <person name="Karasinski D."/>
            <person name="Kautmanova I."/>
            <person name="Kiss B."/>
            <person name="Kocsube S."/>
            <person name="Kotiranta H."/>
            <person name="LaButti K.M."/>
            <person name="Lechner B.E."/>
            <person name="Liimatainen K."/>
            <person name="Lipzen A."/>
            <person name="Lukacs Z."/>
            <person name="Mihaltcheva S."/>
            <person name="Morgado L.N."/>
            <person name="Niskanen T."/>
            <person name="Noordeloos M.E."/>
            <person name="Ohm R.A."/>
            <person name="Ortiz-Santana B."/>
            <person name="Ovrebo C."/>
            <person name="Racz N."/>
            <person name="Riley R."/>
            <person name="Savchenko A."/>
            <person name="Shiryaev A."/>
            <person name="Soop K."/>
            <person name="Spirin V."/>
            <person name="Szebenyi C."/>
            <person name="Tomsovsky M."/>
            <person name="Tulloss R.E."/>
            <person name="Uehling J."/>
            <person name="Grigoriev I.V."/>
            <person name="Vagvolgyi C."/>
            <person name="Papp T."/>
            <person name="Martin F.M."/>
            <person name="Miettinen O."/>
            <person name="Hibbett D.S."/>
            <person name="Nagy L.G."/>
        </authorList>
    </citation>
    <scope>NUCLEOTIDE SEQUENCE [LARGE SCALE GENOMIC DNA]</scope>
    <source>
        <strain evidence="13 14">CBS 121175</strain>
    </source>
</reference>
<dbReference type="EC" id="4.2.99.18" evidence="3"/>
<dbReference type="Pfam" id="PF00730">
    <property type="entry name" value="HhH-GPD"/>
    <property type="match status" value="1"/>
</dbReference>
<keyword evidence="4" id="KW-0227">DNA damage</keyword>
<dbReference type="Pfam" id="PF07934">
    <property type="entry name" value="OGG_N"/>
    <property type="match status" value="1"/>
</dbReference>
<dbReference type="SUPFAM" id="SSF55945">
    <property type="entry name" value="TATA-box binding protein-like"/>
    <property type="match status" value="1"/>
</dbReference>
<dbReference type="STRING" id="230819.A0A5C3LBI4"/>
<dbReference type="InterPro" id="IPR011257">
    <property type="entry name" value="DNA_glycosylase"/>
</dbReference>
<gene>
    <name evidence="13" type="ORF">FA15DRAFT_663520</name>
</gene>
<dbReference type="SUPFAM" id="SSF48150">
    <property type="entry name" value="DNA-glycosylase"/>
    <property type="match status" value="1"/>
</dbReference>
<evidence type="ECO:0000256" key="6">
    <source>
        <dbReference type="ARBA" id="ARBA00023204"/>
    </source>
</evidence>
<evidence type="ECO:0000259" key="12">
    <source>
        <dbReference type="SMART" id="SM00478"/>
    </source>
</evidence>
<evidence type="ECO:0000256" key="7">
    <source>
        <dbReference type="ARBA" id="ARBA00023239"/>
    </source>
</evidence>
<dbReference type="SMART" id="SM00478">
    <property type="entry name" value="ENDO3c"/>
    <property type="match status" value="1"/>
</dbReference>
<dbReference type="EMBL" id="ML210147">
    <property type="protein sequence ID" value="TFK30150.1"/>
    <property type="molecule type" value="Genomic_DNA"/>
</dbReference>
<keyword evidence="9" id="KW-0511">Multifunctional enzyme</keyword>
<sequence>MALFQQLRVSPAQVSLAAVLKCGQSFRWSIFPLPTPETKPEAGQGSLDTPLADALKGVPTHEYRLCLKDRVVCLQQSSDTLFYRSAFPDPQPSPAQRAEKEVETLAWIRDYFQMDVDLEDLYAQWALQDKVFAKFQDRFKGIRILRQDPWENLVSFICSSNNNISRITKMVHNLCKQFSPPLLSLPDPSDPSQTNTYHPFPPPSLLATPDVTGTLRTLGFGYRADYIQRTAKMLFDTHTAAPLSSGLREPSEVWLSGLRLQDTSKAREELLKFVGVGRKVADCILLMSLDKKEVVPVDTHVYQIAVKHYGLKGSSGGKVTMTPKLYDEVNARLQSLWGDYAGWAHSVLFTADLKIFSTYGLESSSPVKVQSTSKKAKKAKAITAVMGEPMSPLTPLPSPTQTPVKRKLEVVETVLETTELTTLAERIKRRKRGGKP</sequence>
<evidence type="ECO:0000256" key="11">
    <source>
        <dbReference type="ARBA" id="ARBA00044632"/>
    </source>
</evidence>
<keyword evidence="5" id="KW-0378">Hydrolase</keyword>